<sequence length="209" mass="23288">MLMDLDDDCRDDLLPDDTRPDCPVLLTERLVLRRPHAEDADALANLANNMRVASMVSRMPHPYTAQDASDFIRRAKTGGIGKCVYAITLADNGAFVGCAGIEPHDDTDTVELGYWIGEPYWNRGIATEAAHAVIDMVFRTRTIEAIEARCRVTNHASRRVIQKSGFQHQGNGMVPSMALGGALPVEWYRLDRKTWLSLKSWSAAPHRRA</sequence>
<dbReference type="GO" id="GO:0016747">
    <property type="term" value="F:acyltransferase activity, transferring groups other than amino-acyl groups"/>
    <property type="evidence" value="ECO:0007669"/>
    <property type="project" value="InterPro"/>
</dbReference>
<feature type="domain" description="N-acetyltransferase" evidence="1">
    <location>
        <begin position="30"/>
        <end position="186"/>
    </location>
</feature>
<name>A0A3Q8XND5_9HYPH</name>
<protein>
    <submittedName>
        <fullName evidence="2">N-acetyltransferase</fullName>
    </submittedName>
</protein>
<dbReference type="OrthoDB" id="9804153at2"/>
<dbReference type="RefSeq" id="WP_126007680.1">
    <property type="nucleotide sequence ID" value="NZ_CP032509.1"/>
</dbReference>
<gene>
    <name evidence="2" type="ORF">D5400_03480</name>
</gene>
<dbReference type="InterPro" id="IPR000182">
    <property type="entry name" value="GNAT_dom"/>
</dbReference>
<reference evidence="2 3" key="1">
    <citation type="submission" date="2018-09" db="EMBL/GenBank/DDBJ databases">
        <title>Marinorhizobium profundi gen. nov., sp. nov., isolated from a deep-sea sediment sample from the New Britain Trench and proposal of Marinorhizobiaceae fam. nov. in the order Rhizobiales of the class Alphaproteobacteria.</title>
        <authorList>
            <person name="Cao J."/>
        </authorList>
    </citation>
    <scope>NUCLEOTIDE SEQUENCE [LARGE SCALE GENOMIC DNA]</scope>
    <source>
        <strain evidence="2 3">WS11</strain>
    </source>
</reference>
<organism evidence="2 3">
    <name type="scientific">Georhizobium profundi</name>
    <dbReference type="NCBI Taxonomy" id="2341112"/>
    <lineage>
        <taxon>Bacteria</taxon>
        <taxon>Pseudomonadati</taxon>
        <taxon>Pseudomonadota</taxon>
        <taxon>Alphaproteobacteria</taxon>
        <taxon>Hyphomicrobiales</taxon>
        <taxon>Rhizobiaceae</taxon>
        <taxon>Georhizobium</taxon>
    </lineage>
</organism>
<dbReference type="AlphaFoldDB" id="A0A3Q8XND5"/>
<dbReference type="Pfam" id="PF13302">
    <property type="entry name" value="Acetyltransf_3"/>
    <property type="match status" value="1"/>
</dbReference>
<keyword evidence="2" id="KW-0808">Transferase</keyword>
<dbReference type="InterPro" id="IPR051531">
    <property type="entry name" value="N-acetyltransferase"/>
</dbReference>
<evidence type="ECO:0000313" key="2">
    <source>
        <dbReference type="EMBL" id="AZN70459.1"/>
    </source>
</evidence>
<dbReference type="SUPFAM" id="SSF55729">
    <property type="entry name" value="Acyl-CoA N-acyltransferases (Nat)"/>
    <property type="match status" value="1"/>
</dbReference>
<dbReference type="PANTHER" id="PTHR43792">
    <property type="entry name" value="GNAT FAMILY, PUTATIVE (AFU_ORTHOLOGUE AFUA_3G00765)-RELATED-RELATED"/>
    <property type="match status" value="1"/>
</dbReference>
<accession>A0A3Q8XND5</accession>
<dbReference type="Gene3D" id="3.40.630.30">
    <property type="match status" value="1"/>
</dbReference>
<dbReference type="EMBL" id="CP032509">
    <property type="protein sequence ID" value="AZN70459.1"/>
    <property type="molecule type" value="Genomic_DNA"/>
</dbReference>
<dbReference type="KEGG" id="abaw:D5400_03480"/>
<dbReference type="Proteomes" id="UP000268192">
    <property type="component" value="Chromosome"/>
</dbReference>
<dbReference type="PROSITE" id="PS51186">
    <property type="entry name" value="GNAT"/>
    <property type="match status" value="1"/>
</dbReference>
<evidence type="ECO:0000259" key="1">
    <source>
        <dbReference type="PROSITE" id="PS51186"/>
    </source>
</evidence>
<dbReference type="InterPro" id="IPR016181">
    <property type="entry name" value="Acyl_CoA_acyltransferase"/>
</dbReference>
<evidence type="ECO:0000313" key="3">
    <source>
        <dbReference type="Proteomes" id="UP000268192"/>
    </source>
</evidence>
<proteinExistence type="predicted"/>
<keyword evidence="3" id="KW-1185">Reference proteome</keyword>